<dbReference type="GO" id="GO:0005509">
    <property type="term" value="F:calcium ion binding"/>
    <property type="evidence" value="ECO:0007669"/>
    <property type="project" value="InterPro"/>
</dbReference>
<dbReference type="InterPro" id="IPR028974">
    <property type="entry name" value="TSP_type-3_rpt"/>
</dbReference>
<evidence type="ECO:0000256" key="4">
    <source>
        <dbReference type="SAM" id="MobiDB-lite"/>
    </source>
</evidence>
<dbReference type="AlphaFoldDB" id="A0A239WUM3"/>
<dbReference type="InterPro" id="IPR008930">
    <property type="entry name" value="Terpenoid_cyclase/PrenylTrfase"/>
</dbReference>
<dbReference type="Gene3D" id="1.50.10.20">
    <property type="match status" value="1"/>
</dbReference>
<accession>A0A239WUM3</accession>
<dbReference type="InterPro" id="IPR035986">
    <property type="entry name" value="PKD_dom_sf"/>
</dbReference>
<dbReference type="Pfam" id="PF18911">
    <property type="entry name" value="PKD_4"/>
    <property type="match status" value="1"/>
</dbReference>
<dbReference type="KEGG" id="cgrn:4412665_01665"/>
<organism evidence="6 7">
    <name type="scientific">Cutibacterium granulosum</name>
    <dbReference type="NCBI Taxonomy" id="33011"/>
    <lineage>
        <taxon>Bacteria</taxon>
        <taxon>Bacillati</taxon>
        <taxon>Actinomycetota</taxon>
        <taxon>Actinomycetes</taxon>
        <taxon>Propionibacteriales</taxon>
        <taxon>Propionibacteriaceae</taxon>
        <taxon>Cutibacterium</taxon>
    </lineage>
</organism>
<dbReference type="InterPro" id="IPR000601">
    <property type="entry name" value="PKD_dom"/>
</dbReference>
<dbReference type="CDD" id="cd01823">
    <property type="entry name" value="SEST_like"/>
    <property type="match status" value="1"/>
</dbReference>
<protein>
    <recommendedName>
        <fullName evidence="5">PKD/Chitinase domain-containing protein</fullName>
    </recommendedName>
</protein>
<evidence type="ECO:0000256" key="2">
    <source>
        <dbReference type="PIRSR" id="PIRSR637460-1"/>
    </source>
</evidence>
<dbReference type="SMART" id="SM00089">
    <property type="entry name" value="PKD"/>
    <property type="match status" value="1"/>
</dbReference>
<keyword evidence="3" id="KW-1015">Disulfide bond</keyword>
<feature type="active site" evidence="2">
    <location>
        <position position="588"/>
    </location>
</feature>
<feature type="domain" description="PKD/Chitinase" evidence="5">
    <location>
        <begin position="637"/>
        <end position="723"/>
    </location>
</feature>
<dbReference type="InterPro" id="IPR036514">
    <property type="entry name" value="SGNH_hydro_sf"/>
</dbReference>
<dbReference type="SUPFAM" id="SSF52266">
    <property type="entry name" value="SGNH hydrolase"/>
    <property type="match status" value="1"/>
</dbReference>
<keyword evidence="1" id="KW-0732">Signal</keyword>
<dbReference type="PANTHER" id="PTHR37981:SF1">
    <property type="entry name" value="SGNH HYDROLASE-TYPE ESTERASE DOMAIN-CONTAINING PROTEIN"/>
    <property type="match status" value="1"/>
</dbReference>
<dbReference type="Proteomes" id="UP000215332">
    <property type="component" value="Chromosome 1"/>
</dbReference>
<dbReference type="PANTHER" id="PTHR37981">
    <property type="entry name" value="LIPASE 2"/>
    <property type="match status" value="1"/>
</dbReference>
<dbReference type="Gene3D" id="3.40.50.1110">
    <property type="entry name" value="SGNH hydrolase"/>
    <property type="match status" value="1"/>
</dbReference>
<sequence>MSRLCCPVNLSERAFEGERMAVVGMCRRVVGPVVAAALMVGAVGAVPAQAAQASGPADYATQASKAADYIDGHSADLMKGGLDSQLDGALALVAAGRKGSPTVAKVKDNIKAQGPSYCTDANVGGCAKVTITLLALGESTTYGGVDYSQRVTSLPASALTEHPFHQALDMIALERLGKPIPQNLLKSVTDYASTTRKPKWDDPDTDGLMLTALSHVTAPGQQAAVTSLVKHLDDDRQGDGWGWPDYGASVRATTRVAPGLYRAGDAAHRAQAVAGQTWLAAQQQSDGSFSDGSFPAYYSPMLATIQAIPVLRGLQSFDTIGTHQPRKLVTMTVLGDSYSAGNGTLKDGYPADGSYRSPKNYGSVLTGMLNQKNTDTTYQLDVKAWSGAQIATGDHNIISQADTMNPHTGVILMTAGGNDLNFADVADMCLAERQKLGGCPGMVDTARKKLGTTMAKTTSLLTHIQRRLADPAHTRVILIGYPYLVPAGYDHPFADVPATQVRAAEDEFRTRQAATIKAWNTSHDLKVTYAPTTSLFNTHEPYPFVRWPQNPYRWINGILETAGKRGDDGETHADVVSPFGEYKLNFFHPNVIGHEQIARMVHDVVLSPRAATRSVGAGTGGGIPLDQLGTVPGVRMRADVIGQNLVRAGEPFELDASSSYTSIGRIRRWQWDLDGDGHYEIDSATPEITRTLKQLGRYRAHLRITDTTGTSDTLTFPIEVTRDGDGVPDARDNCPTIANPEQVDSDHDGVGDACDPHTKAPR</sequence>
<reference evidence="6 7" key="1">
    <citation type="submission" date="2017-06" db="EMBL/GenBank/DDBJ databases">
        <authorList>
            <consortium name="Pathogen Informatics"/>
        </authorList>
    </citation>
    <scope>NUCLEOTIDE SEQUENCE [LARGE SCALE GENOMIC DNA]</scope>
    <source>
        <strain evidence="6 7">NCTC11865</strain>
    </source>
</reference>
<gene>
    <name evidence="6" type="ORF">SAMEA4412665_01665</name>
</gene>
<name>A0A239WUM3_9ACTN</name>
<evidence type="ECO:0000313" key="7">
    <source>
        <dbReference type="Proteomes" id="UP000215332"/>
    </source>
</evidence>
<evidence type="ECO:0000313" key="6">
    <source>
        <dbReference type="EMBL" id="SNV38255.1"/>
    </source>
</evidence>
<dbReference type="SUPFAM" id="SSF49299">
    <property type="entry name" value="PKD domain"/>
    <property type="match status" value="1"/>
</dbReference>
<evidence type="ECO:0000256" key="1">
    <source>
        <dbReference type="ARBA" id="ARBA00022729"/>
    </source>
</evidence>
<dbReference type="Gene3D" id="4.10.1080.10">
    <property type="entry name" value="TSP type-3 repeat"/>
    <property type="match status" value="1"/>
</dbReference>
<feature type="active site" description="Nucleophile" evidence="2">
    <location>
        <position position="337"/>
    </location>
</feature>
<dbReference type="Pfam" id="PF02412">
    <property type="entry name" value="TSP_3"/>
    <property type="match status" value="1"/>
</dbReference>
<dbReference type="SUPFAM" id="SSF103647">
    <property type="entry name" value="TSP type-3 repeat"/>
    <property type="match status" value="1"/>
</dbReference>
<evidence type="ECO:0000259" key="5">
    <source>
        <dbReference type="SMART" id="SM00089"/>
    </source>
</evidence>
<dbReference type="GO" id="GO:0006629">
    <property type="term" value="P:lipid metabolic process"/>
    <property type="evidence" value="ECO:0007669"/>
    <property type="project" value="TreeGrafter"/>
</dbReference>
<dbReference type="EMBL" id="LT906441">
    <property type="protein sequence ID" value="SNV38255.1"/>
    <property type="molecule type" value="Genomic_DNA"/>
</dbReference>
<dbReference type="InterPro" id="IPR003367">
    <property type="entry name" value="Thrombospondin_3-like_rpt"/>
</dbReference>
<dbReference type="GO" id="GO:0007155">
    <property type="term" value="P:cell adhesion"/>
    <property type="evidence" value="ECO:0007669"/>
    <property type="project" value="InterPro"/>
</dbReference>
<feature type="disulfide bond" evidence="3">
    <location>
        <begin position="429"/>
        <end position="439"/>
    </location>
</feature>
<dbReference type="InterPro" id="IPR022409">
    <property type="entry name" value="PKD/Chitinase_dom"/>
</dbReference>
<evidence type="ECO:0000256" key="3">
    <source>
        <dbReference type="PIRSR" id="PIRSR637460-2"/>
    </source>
</evidence>
<dbReference type="SUPFAM" id="SSF48239">
    <property type="entry name" value="Terpenoid cyclases/Protein prenyltransferases"/>
    <property type="match status" value="1"/>
</dbReference>
<feature type="region of interest" description="Disordered" evidence="4">
    <location>
        <begin position="738"/>
        <end position="762"/>
    </location>
</feature>
<dbReference type="InterPro" id="IPR037460">
    <property type="entry name" value="SEST-like"/>
</dbReference>
<dbReference type="CDD" id="cd00146">
    <property type="entry name" value="PKD"/>
    <property type="match status" value="1"/>
</dbReference>
<dbReference type="GO" id="GO:0016788">
    <property type="term" value="F:hydrolase activity, acting on ester bonds"/>
    <property type="evidence" value="ECO:0007669"/>
    <property type="project" value="InterPro"/>
</dbReference>
<feature type="compositionally biased region" description="Basic and acidic residues" evidence="4">
    <location>
        <begin position="744"/>
        <end position="762"/>
    </location>
</feature>
<proteinExistence type="predicted"/>